<evidence type="ECO:0000256" key="8">
    <source>
        <dbReference type="SAM" id="MobiDB-lite"/>
    </source>
</evidence>
<dbReference type="PANTHER" id="PTHR34992:SF5">
    <property type="entry name" value="ANCHORED PROTEIN, PUTATIVE (AFU_ORTHOLOGUE AFUA_6G02800)-RELATED"/>
    <property type="match status" value="1"/>
</dbReference>
<comment type="subcellular location">
    <subcellularLocation>
        <location evidence="1">Cell membrane</location>
        <topology evidence="1">Lipid-anchor</topology>
        <topology evidence="1">GPI-anchor</topology>
    </subcellularLocation>
</comment>
<feature type="region of interest" description="Disordered" evidence="8">
    <location>
        <begin position="172"/>
        <end position="226"/>
    </location>
</feature>
<evidence type="ECO:0000256" key="2">
    <source>
        <dbReference type="ARBA" id="ARBA00022475"/>
    </source>
</evidence>
<dbReference type="Pfam" id="PF20238">
    <property type="entry name" value="BIM1-like_dom"/>
    <property type="match status" value="1"/>
</dbReference>
<feature type="region of interest" description="Disordered" evidence="8">
    <location>
        <begin position="265"/>
        <end position="284"/>
    </location>
</feature>
<keyword evidence="13" id="KW-1185">Reference proteome</keyword>
<keyword evidence="4 10" id="KW-0732">Signal</keyword>
<evidence type="ECO:0000256" key="9">
    <source>
        <dbReference type="SAM" id="Phobius"/>
    </source>
</evidence>
<sequence>MPLHKHTLVALALSAGAASAAKYDDMGPAAFMWPADRVWAASVDNNAPCGSVASPVNRTEFPMENGQIALIAQDDSWEVELSISYSKDPKSNDDFNTLIDAEHFREMDPGHTCVPVPDSPDSVTEGDYATLQIKYIADFDTPDNQTFYACADIKFVELDSFDIKIPCFNATGGDDEDGAGPDWNYHDGDEVDEEDGVVEEKPSSSSSPDSSKDEADNEKSSGGNSGMAGGTIAGVVVGCVAGTSLLAAAGLFIYRRKNQRINEIRKQNSSRGVGWRHEMDKTSV</sequence>
<dbReference type="OrthoDB" id="2587363at2759"/>
<evidence type="ECO:0000256" key="6">
    <source>
        <dbReference type="ARBA" id="ARBA00023180"/>
    </source>
</evidence>
<gene>
    <name evidence="12" type="ORF">ACRE_026430</name>
</gene>
<feature type="signal peptide" evidence="10">
    <location>
        <begin position="1"/>
        <end position="20"/>
    </location>
</feature>
<evidence type="ECO:0000313" key="13">
    <source>
        <dbReference type="Proteomes" id="UP000029964"/>
    </source>
</evidence>
<feature type="compositionally biased region" description="Basic and acidic residues" evidence="8">
    <location>
        <begin position="275"/>
        <end position="284"/>
    </location>
</feature>
<feature type="chain" id="PRO_5001815554" description="Copper acquisition factor BIM1-like domain-containing protein" evidence="10">
    <location>
        <begin position="21"/>
        <end position="284"/>
    </location>
</feature>
<keyword evidence="5 9" id="KW-0472">Membrane</keyword>
<dbReference type="HOGENOM" id="CLU_067864_1_0_1"/>
<evidence type="ECO:0000256" key="3">
    <source>
        <dbReference type="ARBA" id="ARBA00022622"/>
    </source>
</evidence>
<feature type="compositionally biased region" description="Basic and acidic residues" evidence="8">
    <location>
        <begin position="210"/>
        <end position="219"/>
    </location>
</feature>
<evidence type="ECO:0000313" key="12">
    <source>
        <dbReference type="EMBL" id="KFH46563.1"/>
    </source>
</evidence>
<dbReference type="GO" id="GO:0098552">
    <property type="term" value="C:side of membrane"/>
    <property type="evidence" value="ECO:0007669"/>
    <property type="project" value="UniProtKB-KW"/>
</dbReference>
<evidence type="ECO:0000256" key="7">
    <source>
        <dbReference type="ARBA" id="ARBA00023288"/>
    </source>
</evidence>
<dbReference type="EMBL" id="JPKY01000018">
    <property type="protein sequence ID" value="KFH46563.1"/>
    <property type="molecule type" value="Genomic_DNA"/>
</dbReference>
<evidence type="ECO:0000256" key="4">
    <source>
        <dbReference type="ARBA" id="ARBA00022729"/>
    </source>
</evidence>
<feature type="domain" description="Copper acquisition factor BIM1-like" evidence="11">
    <location>
        <begin position="26"/>
        <end position="172"/>
    </location>
</feature>
<evidence type="ECO:0000256" key="5">
    <source>
        <dbReference type="ARBA" id="ARBA00023136"/>
    </source>
</evidence>
<dbReference type="InterPro" id="IPR046936">
    <property type="entry name" value="BIM1-like"/>
</dbReference>
<name>A0A086TB31_HAPC1</name>
<keyword evidence="3" id="KW-0336">GPI-anchor</keyword>
<accession>A0A086TB31</accession>
<keyword evidence="9" id="KW-0812">Transmembrane</keyword>
<comment type="caution">
    <text evidence="12">The sequence shown here is derived from an EMBL/GenBank/DDBJ whole genome shotgun (WGS) entry which is preliminary data.</text>
</comment>
<dbReference type="AlphaFoldDB" id="A0A086TB31"/>
<keyword evidence="2" id="KW-1003">Cell membrane</keyword>
<dbReference type="GO" id="GO:0005886">
    <property type="term" value="C:plasma membrane"/>
    <property type="evidence" value="ECO:0007669"/>
    <property type="project" value="UniProtKB-SubCell"/>
</dbReference>
<evidence type="ECO:0000256" key="10">
    <source>
        <dbReference type="SAM" id="SignalP"/>
    </source>
</evidence>
<feature type="transmembrane region" description="Helical" evidence="9">
    <location>
        <begin position="227"/>
        <end position="254"/>
    </location>
</feature>
<reference evidence="13" key="1">
    <citation type="journal article" date="2014" name="Genome Announc.">
        <title>Genome sequence and annotation of Acremonium chrysogenum, producer of the beta-lactam antibiotic cephalosporin C.</title>
        <authorList>
            <person name="Terfehr D."/>
            <person name="Dahlmann T.A."/>
            <person name="Specht T."/>
            <person name="Zadra I."/>
            <person name="Kuernsteiner H."/>
            <person name="Kueck U."/>
        </authorList>
    </citation>
    <scope>NUCLEOTIDE SEQUENCE [LARGE SCALE GENOMIC DNA]</scope>
    <source>
        <strain evidence="13">ATCC 11550 / CBS 779.69 / DSM 880 / IAM 14645 / JCM 23072 / IMI 49137</strain>
    </source>
</reference>
<dbReference type="CDD" id="cd21176">
    <property type="entry name" value="LPMO_auxiliary-like"/>
    <property type="match status" value="1"/>
</dbReference>
<dbReference type="InterPro" id="IPR046530">
    <property type="entry name" value="BIM1-like_dom"/>
</dbReference>
<keyword evidence="6" id="KW-0325">Glycoprotein</keyword>
<protein>
    <recommendedName>
        <fullName evidence="11">Copper acquisition factor BIM1-like domain-containing protein</fullName>
    </recommendedName>
</protein>
<evidence type="ECO:0000256" key="1">
    <source>
        <dbReference type="ARBA" id="ARBA00004609"/>
    </source>
</evidence>
<evidence type="ECO:0000259" key="11">
    <source>
        <dbReference type="Pfam" id="PF20238"/>
    </source>
</evidence>
<keyword evidence="7" id="KW-0449">Lipoprotein</keyword>
<organism evidence="12 13">
    <name type="scientific">Hapsidospora chrysogenum (strain ATCC 11550 / CBS 779.69 / DSM 880 / IAM 14645 / JCM 23072 / IMI 49137)</name>
    <name type="common">Acremonium chrysogenum</name>
    <dbReference type="NCBI Taxonomy" id="857340"/>
    <lineage>
        <taxon>Eukaryota</taxon>
        <taxon>Fungi</taxon>
        <taxon>Dikarya</taxon>
        <taxon>Ascomycota</taxon>
        <taxon>Pezizomycotina</taxon>
        <taxon>Sordariomycetes</taxon>
        <taxon>Hypocreomycetidae</taxon>
        <taxon>Hypocreales</taxon>
        <taxon>Bionectriaceae</taxon>
        <taxon>Hapsidospora</taxon>
    </lineage>
</organism>
<dbReference type="Proteomes" id="UP000029964">
    <property type="component" value="Unassembled WGS sequence"/>
</dbReference>
<proteinExistence type="predicted"/>
<dbReference type="PANTHER" id="PTHR34992">
    <property type="entry name" value="HYPHAL ANASTAMOSIS-7 PROTEIN"/>
    <property type="match status" value="1"/>
</dbReference>
<keyword evidence="9" id="KW-1133">Transmembrane helix</keyword>